<keyword evidence="2" id="KW-0436">Ligase</keyword>
<dbReference type="EC" id="6.3.3.1" evidence="2"/>
<dbReference type="AlphaFoldDB" id="A0A2P6RRJ2"/>
<gene>
    <name evidence="2" type="ORF">RchiOBHm_Chr2g0117641</name>
</gene>
<name>A0A2P6RRJ2_ROSCH</name>
<dbReference type="SUPFAM" id="SSF55326">
    <property type="entry name" value="PurM N-terminal domain-like"/>
    <property type="match status" value="1"/>
</dbReference>
<dbReference type="EMBL" id="PDCK01000040">
    <property type="protein sequence ID" value="PRQ49054.1"/>
    <property type="molecule type" value="Genomic_DNA"/>
</dbReference>
<organism evidence="2 3">
    <name type="scientific">Rosa chinensis</name>
    <name type="common">China rose</name>
    <dbReference type="NCBI Taxonomy" id="74649"/>
    <lineage>
        <taxon>Eukaryota</taxon>
        <taxon>Viridiplantae</taxon>
        <taxon>Streptophyta</taxon>
        <taxon>Embryophyta</taxon>
        <taxon>Tracheophyta</taxon>
        <taxon>Spermatophyta</taxon>
        <taxon>Magnoliopsida</taxon>
        <taxon>eudicotyledons</taxon>
        <taxon>Gunneridae</taxon>
        <taxon>Pentapetalae</taxon>
        <taxon>rosids</taxon>
        <taxon>fabids</taxon>
        <taxon>Rosales</taxon>
        <taxon>Rosaceae</taxon>
        <taxon>Rosoideae</taxon>
        <taxon>Rosoideae incertae sedis</taxon>
        <taxon>Rosa</taxon>
    </lineage>
</organism>
<protein>
    <submittedName>
        <fullName evidence="2">Putative phosphoribosylformylglycinamidine cyclo-ligase</fullName>
        <ecNumber evidence="2">6.3.3.1</ecNumber>
    </submittedName>
</protein>
<feature type="region of interest" description="Disordered" evidence="1">
    <location>
        <begin position="149"/>
        <end position="174"/>
    </location>
</feature>
<proteinExistence type="predicted"/>
<dbReference type="PANTHER" id="PTHR45778">
    <property type="entry name" value="PURPLE ACID PHOSPHATASE-RELATED"/>
    <property type="match status" value="1"/>
</dbReference>
<evidence type="ECO:0000313" key="2">
    <source>
        <dbReference type="EMBL" id="PRQ49054.1"/>
    </source>
</evidence>
<accession>A0A2P6RRJ2</accession>
<evidence type="ECO:0000256" key="1">
    <source>
        <dbReference type="SAM" id="MobiDB-lite"/>
    </source>
</evidence>
<sequence>MWYPTEYGMFHFYIADREHDWREGTEKYKFFDNCLGFLDRQKMLSPIFLTVTPYKGRKDESSCSLKTFTELLKHSQNYLKVLNHIRGLEEQHASNISLFLEPSHYFFLDYFLTSCLDVYLAEKVIKGIVDGCQQSDCAFLGGETHDKVRPRFHPGTRSGPAGPTFKEGLPKISA</sequence>
<dbReference type="Gramene" id="PRQ49054">
    <property type="protein sequence ID" value="PRQ49054"/>
    <property type="gene ID" value="RchiOBHm_Chr2g0117641"/>
</dbReference>
<comment type="caution">
    <text evidence="2">The sequence shown here is derived from an EMBL/GenBank/DDBJ whole genome shotgun (WGS) entry which is preliminary data.</text>
</comment>
<dbReference type="Proteomes" id="UP000238479">
    <property type="component" value="Chromosome 2"/>
</dbReference>
<dbReference type="PANTHER" id="PTHR45778:SF6">
    <property type="entry name" value="INACTIVE PURPLE ACID PHOSPHATASE 24-RELATED"/>
    <property type="match status" value="1"/>
</dbReference>
<evidence type="ECO:0000313" key="3">
    <source>
        <dbReference type="Proteomes" id="UP000238479"/>
    </source>
</evidence>
<reference evidence="2 3" key="1">
    <citation type="journal article" date="2018" name="Nat. Genet.">
        <title>The Rosa genome provides new insights in the design of modern roses.</title>
        <authorList>
            <person name="Bendahmane M."/>
        </authorList>
    </citation>
    <scope>NUCLEOTIDE SEQUENCE [LARGE SCALE GENOMIC DNA]</scope>
    <source>
        <strain evidence="3">cv. Old Blush</strain>
    </source>
</reference>
<dbReference type="Gene3D" id="3.30.1330.10">
    <property type="entry name" value="PurM-like, N-terminal domain"/>
    <property type="match status" value="1"/>
</dbReference>
<dbReference type="GO" id="GO:0004641">
    <property type="term" value="F:phosphoribosylformylglycinamidine cyclo-ligase activity"/>
    <property type="evidence" value="ECO:0007669"/>
    <property type="project" value="UniProtKB-EC"/>
</dbReference>
<keyword evidence="3" id="KW-1185">Reference proteome</keyword>
<dbReference type="InterPro" id="IPR036921">
    <property type="entry name" value="PurM-like_N_sf"/>
</dbReference>